<evidence type="ECO:0000313" key="3">
    <source>
        <dbReference type="EMBL" id="KAF0756813.1"/>
    </source>
</evidence>
<keyword evidence="1" id="KW-0732">Signal</keyword>
<organism evidence="3 4">
    <name type="scientific">Aphanomyces astaci</name>
    <name type="common">Crayfish plague agent</name>
    <dbReference type="NCBI Taxonomy" id="112090"/>
    <lineage>
        <taxon>Eukaryota</taxon>
        <taxon>Sar</taxon>
        <taxon>Stramenopiles</taxon>
        <taxon>Oomycota</taxon>
        <taxon>Saprolegniomycetes</taxon>
        <taxon>Saprolegniales</taxon>
        <taxon>Verrucalvaceae</taxon>
        <taxon>Aphanomyces</taxon>
    </lineage>
</organism>
<evidence type="ECO:0000259" key="2">
    <source>
        <dbReference type="Pfam" id="PF03417"/>
    </source>
</evidence>
<sequence>MLRVLVLSVLLACCAVDAAPARVSVDTSLDLPWFSYEGDSHFEFGEALGKQFRVEINDRLRLSSQLQGVLLPFYATPLGKSTYDKYLSAHNHTFPDYVEELQGISAGSGVPFSTLFLINIVEEYGHSIPIPNAFESQLHCSDLVLHTSDVCVVGHNEDSGAGDVNRTALVTAKIKNNPWFTAFTYLGDLPTGAFGANQHGVAFSMNYVEPLDIDVGGLGRGFISRDLLGATSHDDAVARITRPGQASGHNFQLMDVPTARVLNIEVASFNRTNIREITAGSAPFFHTNQYQSLLIRQPVFPSSYHRLRRYTHVTPPSSVASILALLGDQGDTSYPIFHDDKSHAKGELSNWTLITVLFDVKNGVLYLLRPRVNPGEARVAMVVDLLDVQHVKVLHTASEQDLAKTNMLATTKARS</sequence>
<dbReference type="Gene3D" id="3.60.60.10">
    <property type="entry name" value="Penicillin V Acylase, Chain A"/>
    <property type="match status" value="1"/>
</dbReference>
<feature type="domain" description="Peptidase C45 hydrolase" evidence="2">
    <location>
        <begin position="152"/>
        <end position="367"/>
    </location>
</feature>
<dbReference type="InterPro" id="IPR047794">
    <property type="entry name" value="C45_proenzyme-like"/>
</dbReference>
<dbReference type="PANTHER" id="PTHR34180:SF1">
    <property type="entry name" value="BETA-ALANYL-DOPAMINE_CARCININE HYDROLASE"/>
    <property type="match status" value="1"/>
</dbReference>
<evidence type="ECO:0000256" key="1">
    <source>
        <dbReference type="SAM" id="SignalP"/>
    </source>
</evidence>
<dbReference type="EMBL" id="VJMI01010134">
    <property type="protein sequence ID" value="KAF0756813.1"/>
    <property type="molecule type" value="Genomic_DNA"/>
</dbReference>
<dbReference type="Gene3D" id="1.10.10.2120">
    <property type="match status" value="1"/>
</dbReference>
<dbReference type="VEuPathDB" id="FungiDB:H257_00737"/>
<feature type="chain" id="PRO_5025556107" description="Peptidase C45 hydrolase domain-containing protein" evidence="1">
    <location>
        <begin position="19"/>
        <end position="415"/>
    </location>
</feature>
<dbReference type="InterPro" id="IPR005079">
    <property type="entry name" value="Peptidase_C45_hydrolase"/>
</dbReference>
<accession>A0A6A5ANU1</accession>
<name>A0A6A5ANU1_APHAT</name>
<gene>
    <name evidence="3" type="ORF">AaE_004484</name>
</gene>
<dbReference type="NCBIfam" id="NF040521">
    <property type="entry name" value="C45_proenzyme"/>
    <property type="match status" value="1"/>
</dbReference>
<dbReference type="InterPro" id="IPR047801">
    <property type="entry name" value="Peptidase_C45"/>
</dbReference>
<dbReference type="Proteomes" id="UP000469452">
    <property type="component" value="Unassembled WGS sequence"/>
</dbReference>
<dbReference type="AlphaFoldDB" id="A0A6A5ANU1"/>
<protein>
    <recommendedName>
        <fullName evidence="2">Peptidase C45 hydrolase domain-containing protein</fullName>
    </recommendedName>
</protein>
<evidence type="ECO:0000313" key="4">
    <source>
        <dbReference type="Proteomes" id="UP000469452"/>
    </source>
</evidence>
<comment type="caution">
    <text evidence="3">The sequence shown here is derived from an EMBL/GenBank/DDBJ whole genome shotgun (WGS) entry which is preliminary data.</text>
</comment>
<feature type="signal peptide" evidence="1">
    <location>
        <begin position="1"/>
        <end position="18"/>
    </location>
</feature>
<dbReference type="PANTHER" id="PTHR34180">
    <property type="entry name" value="PEPTIDASE C45"/>
    <property type="match status" value="1"/>
</dbReference>
<proteinExistence type="predicted"/>
<reference evidence="3 4" key="1">
    <citation type="submission" date="2019-06" db="EMBL/GenBank/DDBJ databases">
        <title>Genomics analysis of Aphanomyces spp. identifies a new class of oomycete effector associated with host adaptation.</title>
        <authorList>
            <person name="Gaulin E."/>
        </authorList>
    </citation>
    <scope>NUCLEOTIDE SEQUENCE [LARGE SCALE GENOMIC DNA]</scope>
    <source>
        <strain evidence="3 4">E</strain>
    </source>
</reference>
<dbReference type="Pfam" id="PF03417">
    <property type="entry name" value="AAT"/>
    <property type="match status" value="1"/>
</dbReference>